<evidence type="ECO:0000256" key="2">
    <source>
        <dbReference type="ARBA" id="ARBA00022692"/>
    </source>
</evidence>
<evidence type="ECO:0000259" key="6">
    <source>
        <dbReference type="PROSITE" id="PS51012"/>
    </source>
</evidence>
<dbReference type="EMBL" id="FAXA01000056">
    <property type="protein sequence ID" value="CUV01376.1"/>
    <property type="molecule type" value="Genomic_DNA"/>
</dbReference>
<dbReference type="PIRSF" id="PIRSF006648">
    <property type="entry name" value="DrrB"/>
    <property type="match status" value="1"/>
</dbReference>
<reference evidence="7" key="1">
    <citation type="submission" date="2015-10" db="EMBL/GenBank/DDBJ databases">
        <authorList>
            <person name="Gilbert D.G."/>
        </authorList>
    </citation>
    <scope>NUCLEOTIDE SEQUENCE</scope>
</reference>
<feature type="transmembrane region" description="Helical" evidence="5">
    <location>
        <begin position="104"/>
        <end position="132"/>
    </location>
</feature>
<keyword evidence="2 5" id="KW-0812">Transmembrane</keyword>
<gene>
    <name evidence="7" type="ORF">MGWOODY_Clf1357</name>
</gene>
<dbReference type="PANTHER" id="PTHR43229">
    <property type="entry name" value="NODULATION PROTEIN J"/>
    <property type="match status" value="1"/>
</dbReference>
<dbReference type="InterPro" id="IPR013525">
    <property type="entry name" value="ABC2_TM"/>
</dbReference>
<evidence type="ECO:0000256" key="3">
    <source>
        <dbReference type="ARBA" id="ARBA00022989"/>
    </source>
</evidence>
<dbReference type="InterPro" id="IPR000412">
    <property type="entry name" value="ABC_2_transport"/>
</dbReference>
<accession>A0A160V6I5</accession>
<dbReference type="AlphaFoldDB" id="A0A160V6I5"/>
<dbReference type="PANTHER" id="PTHR43229:SF2">
    <property type="entry name" value="NODULATION PROTEIN J"/>
    <property type="match status" value="1"/>
</dbReference>
<evidence type="ECO:0000256" key="1">
    <source>
        <dbReference type="ARBA" id="ARBA00004141"/>
    </source>
</evidence>
<feature type="transmembrane region" description="Helical" evidence="5">
    <location>
        <begin position="228"/>
        <end position="250"/>
    </location>
</feature>
<feature type="transmembrane region" description="Helical" evidence="5">
    <location>
        <begin position="20"/>
        <end position="42"/>
    </location>
</feature>
<protein>
    <submittedName>
        <fullName evidence="7">ABC transporter, permease protein</fullName>
    </submittedName>
</protein>
<keyword evidence="3 5" id="KW-1133">Transmembrane helix</keyword>
<evidence type="ECO:0000313" key="7">
    <source>
        <dbReference type="EMBL" id="CUV01376.1"/>
    </source>
</evidence>
<name>A0A160V6I5_9ZZZZ</name>
<dbReference type="PROSITE" id="PS51012">
    <property type="entry name" value="ABC_TM2"/>
    <property type="match status" value="1"/>
</dbReference>
<evidence type="ECO:0000256" key="4">
    <source>
        <dbReference type="ARBA" id="ARBA00023136"/>
    </source>
</evidence>
<feature type="transmembrane region" description="Helical" evidence="5">
    <location>
        <begin position="171"/>
        <end position="190"/>
    </location>
</feature>
<dbReference type="InterPro" id="IPR047817">
    <property type="entry name" value="ABC2_TM_bact-type"/>
</dbReference>
<feature type="transmembrane region" description="Helical" evidence="5">
    <location>
        <begin position="138"/>
        <end position="164"/>
    </location>
</feature>
<evidence type="ECO:0000256" key="5">
    <source>
        <dbReference type="SAM" id="Phobius"/>
    </source>
</evidence>
<feature type="domain" description="ABC transmembrane type-2" evidence="6">
    <location>
        <begin position="20"/>
        <end position="253"/>
    </location>
</feature>
<feature type="transmembrane region" description="Helical" evidence="5">
    <location>
        <begin position="62"/>
        <end position="83"/>
    </location>
</feature>
<keyword evidence="4 5" id="KW-0472">Membrane</keyword>
<dbReference type="GO" id="GO:0140359">
    <property type="term" value="F:ABC-type transporter activity"/>
    <property type="evidence" value="ECO:0007669"/>
    <property type="project" value="InterPro"/>
</dbReference>
<dbReference type="GO" id="GO:0043190">
    <property type="term" value="C:ATP-binding cassette (ABC) transporter complex"/>
    <property type="evidence" value="ECO:0007669"/>
    <property type="project" value="InterPro"/>
</dbReference>
<proteinExistence type="predicted"/>
<comment type="subcellular location">
    <subcellularLocation>
        <location evidence="1">Membrane</location>
        <topology evidence="1">Multi-pass membrane protein</topology>
    </subcellularLocation>
</comment>
<dbReference type="InterPro" id="IPR051784">
    <property type="entry name" value="Nod_factor_ABC_transporter"/>
</dbReference>
<sequence>MGAIISETFFIYRRNLRTWLGVPANVFAPLFISALLFILFGAMFERTISLGGFGTDDYEAFLVAWIIVQVVVFSGTDSGFSLLMDIMSGYYDKLLLAPINRFSVLFGTLMVSGTRALLQALVVVLLALAVGVDFQTGVLGVLFIMALAVVFGLVWSCLGIMIALKTKNAQVTQTSGLLFFPFIFLTTAFMPEDQLSGWFKVAVKINPVTYVMEAMRAMTLEGWEWETIFTGVWVAGVMLAVLLVATTWMYRRQTA</sequence>
<organism evidence="7">
    <name type="scientific">hydrothermal vent metagenome</name>
    <dbReference type="NCBI Taxonomy" id="652676"/>
    <lineage>
        <taxon>unclassified sequences</taxon>
        <taxon>metagenomes</taxon>
        <taxon>ecological metagenomes</taxon>
    </lineage>
</organism>
<dbReference type="Pfam" id="PF01061">
    <property type="entry name" value="ABC2_membrane"/>
    <property type="match status" value="1"/>
</dbReference>